<comment type="caution">
    <text evidence="3">The sequence shown here is derived from an EMBL/GenBank/DDBJ whole genome shotgun (WGS) entry which is preliminary data.</text>
</comment>
<dbReference type="Gene3D" id="2.60.40.420">
    <property type="entry name" value="Cupredoxins - blue copper proteins"/>
    <property type="match status" value="1"/>
</dbReference>
<keyword evidence="4" id="KW-1185">Reference proteome</keyword>
<organism evidence="3 4">
    <name type="scientific">Phanerochaete sordida</name>
    <dbReference type="NCBI Taxonomy" id="48140"/>
    <lineage>
        <taxon>Eukaryota</taxon>
        <taxon>Fungi</taxon>
        <taxon>Dikarya</taxon>
        <taxon>Basidiomycota</taxon>
        <taxon>Agaricomycotina</taxon>
        <taxon>Agaricomycetes</taxon>
        <taxon>Polyporales</taxon>
        <taxon>Phanerochaetaceae</taxon>
        <taxon>Phanerochaete</taxon>
    </lineage>
</organism>
<dbReference type="Proteomes" id="UP000703269">
    <property type="component" value="Unassembled WGS sequence"/>
</dbReference>
<dbReference type="InterPro" id="IPR052953">
    <property type="entry name" value="Ser-rich/MCO-related"/>
</dbReference>
<gene>
    <name evidence="3" type="ORF">PsYK624_156910</name>
</gene>
<evidence type="ECO:0000313" key="3">
    <source>
        <dbReference type="EMBL" id="GJE99429.1"/>
    </source>
</evidence>
<dbReference type="AlphaFoldDB" id="A0A9P3LM77"/>
<feature type="compositionally biased region" description="Low complexity" evidence="1">
    <location>
        <begin position="195"/>
        <end position="232"/>
    </location>
</feature>
<feature type="region of interest" description="Disordered" evidence="1">
    <location>
        <begin position="150"/>
        <end position="169"/>
    </location>
</feature>
<dbReference type="SUPFAM" id="SSF49503">
    <property type="entry name" value="Cupredoxins"/>
    <property type="match status" value="1"/>
</dbReference>
<sequence length="258" mass="25090">MRTAASVAVLLSAAAAAVAQNVVTIQVGAEMSSPGGIFQFIPSNVTASNGTVVNFVWMGSPGNHTVTQSTADSPCQPMSSGFDSGFLFIPANTTSGFPEWNLTITDDTTPIYFYCAQLVPAPHCSTYGMVGSINAPVNGPGSWEDVWTTATTNDTSTTPGQPGPGNALTGVGVNVTAAPGPVGTDTAGIQGFDLPGSTTAGAPASSTSGAASSGSSAASTGGSGSAAPSPTGGSSGAMANAVSGAALVASMFLGTLLL</sequence>
<feature type="region of interest" description="Disordered" evidence="1">
    <location>
        <begin position="182"/>
        <end position="236"/>
    </location>
</feature>
<evidence type="ECO:0000256" key="2">
    <source>
        <dbReference type="SAM" id="SignalP"/>
    </source>
</evidence>
<dbReference type="PANTHER" id="PTHR34883:SF15">
    <property type="entry name" value="EXTRACELLULAR SERINE-RICH PROTEIN"/>
    <property type="match status" value="1"/>
</dbReference>
<evidence type="ECO:0008006" key="5">
    <source>
        <dbReference type="Google" id="ProtNLM"/>
    </source>
</evidence>
<keyword evidence="2" id="KW-0732">Signal</keyword>
<dbReference type="OrthoDB" id="2331100at2759"/>
<feature type="chain" id="PRO_5040316268" description="Extracellular serine-rich protein" evidence="2">
    <location>
        <begin position="20"/>
        <end position="258"/>
    </location>
</feature>
<dbReference type="EMBL" id="BPQB01000109">
    <property type="protein sequence ID" value="GJE99429.1"/>
    <property type="molecule type" value="Genomic_DNA"/>
</dbReference>
<feature type="signal peptide" evidence="2">
    <location>
        <begin position="1"/>
        <end position="19"/>
    </location>
</feature>
<reference evidence="3 4" key="1">
    <citation type="submission" date="2021-08" db="EMBL/GenBank/DDBJ databases">
        <title>Draft Genome Sequence of Phanerochaete sordida strain YK-624.</title>
        <authorList>
            <person name="Mori T."/>
            <person name="Dohra H."/>
            <person name="Suzuki T."/>
            <person name="Kawagishi H."/>
            <person name="Hirai H."/>
        </authorList>
    </citation>
    <scope>NUCLEOTIDE SEQUENCE [LARGE SCALE GENOMIC DNA]</scope>
    <source>
        <strain evidence="3 4">YK-624</strain>
    </source>
</reference>
<dbReference type="PANTHER" id="PTHR34883">
    <property type="entry name" value="SERINE-RICH PROTEIN, PUTATIVE-RELATED-RELATED"/>
    <property type="match status" value="1"/>
</dbReference>
<evidence type="ECO:0000256" key="1">
    <source>
        <dbReference type="SAM" id="MobiDB-lite"/>
    </source>
</evidence>
<dbReference type="InterPro" id="IPR008972">
    <property type="entry name" value="Cupredoxin"/>
</dbReference>
<evidence type="ECO:0000313" key="4">
    <source>
        <dbReference type="Proteomes" id="UP000703269"/>
    </source>
</evidence>
<accession>A0A9P3LM77</accession>
<proteinExistence type="predicted"/>
<protein>
    <recommendedName>
        <fullName evidence="5">Extracellular serine-rich protein</fullName>
    </recommendedName>
</protein>
<name>A0A9P3LM77_9APHY</name>